<proteinExistence type="predicted"/>
<dbReference type="Proteomes" id="UP000568751">
    <property type="component" value="Unassembled WGS sequence"/>
</dbReference>
<reference evidence="1 2" key="1">
    <citation type="submission" date="2020-05" db="EMBL/GenBank/DDBJ databases">
        <title>Horizontal transmission and recombination maintain forever young bacterial symbiont genomes.</title>
        <authorList>
            <person name="Russell S.L."/>
            <person name="Pepper-Tunick E."/>
            <person name="Svedberg J."/>
            <person name="Byrne A."/>
            <person name="Ruelas Castillo J."/>
            <person name="Vollmers C."/>
            <person name="Beinart R.A."/>
            <person name="Corbett-Detig R."/>
        </authorList>
    </citation>
    <scope>NUCLEOTIDE SEQUENCE [LARGE SCALE GENOMIC DNA]</scope>
    <source>
        <strain evidence="1">455</strain>
    </source>
</reference>
<accession>A0A853F6R7</accession>
<name>A0A853F6R7_9GAMM</name>
<sequence>MALILANFWYPSNKIEKVKYKTFFENKIDYESTRNTKKCEETFSQKFLIETFA</sequence>
<protein>
    <submittedName>
        <fullName evidence="1">Uncharacterized protein</fullName>
    </submittedName>
</protein>
<organism evidence="1 2">
    <name type="scientific">Candidatus Thiodubiliella endoseptemdiera</name>
    <dbReference type="NCBI Taxonomy" id="2738886"/>
    <lineage>
        <taxon>Bacteria</taxon>
        <taxon>Pseudomonadati</taxon>
        <taxon>Pseudomonadota</taxon>
        <taxon>Gammaproteobacteria</taxon>
        <taxon>Candidatus Pseudothioglobaceae</taxon>
        <taxon>Candidatus Thiodubiliella</taxon>
    </lineage>
</organism>
<gene>
    <name evidence="1" type="ORF">H0A76_13410</name>
</gene>
<evidence type="ECO:0000313" key="1">
    <source>
        <dbReference type="EMBL" id="NYT28751.1"/>
    </source>
</evidence>
<dbReference type="EMBL" id="JACCHT010000023">
    <property type="protein sequence ID" value="NYT28751.1"/>
    <property type="molecule type" value="Genomic_DNA"/>
</dbReference>
<evidence type="ECO:0000313" key="2">
    <source>
        <dbReference type="Proteomes" id="UP000568751"/>
    </source>
</evidence>
<comment type="caution">
    <text evidence="1">The sequence shown here is derived from an EMBL/GenBank/DDBJ whole genome shotgun (WGS) entry which is preliminary data.</text>
</comment>
<dbReference type="AlphaFoldDB" id="A0A853F6R7"/>